<feature type="domain" description="Secretion system C-terminal sorting" evidence="2">
    <location>
        <begin position="231"/>
        <end position="309"/>
    </location>
</feature>
<keyword evidence="4" id="KW-1185">Reference proteome</keyword>
<dbReference type="Gene3D" id="2.60.120.890">
    <property type="entry name" value="BT2081, beta-jelly-roll domain"/>
    <property type="match status" value="1"/>
</dbReference>
<dbReference type="RefSeq" id="WP_247974557.1">
    <property type="nucleotide sequence ID" value="NZ_CP095848.1"/>
</dbReference>
<sequence length="310" mass="33145">MRHLLRSFLAGIGLLTTSSAALAQSPAPVPNGNLDTWEIRNAAQREVPRSWVTTEDILEPLVQQVLPNVGFVEKSTTVRQGTFAAELTNIDIGSTRPLVVPGVLVTGTPQGFGTPYTSRPARLQFWYRLTGPDARADSAFAGALLTRNVSGTTQLIASSELILPPAAAYTLVSQPFDYTPLGISPDSMLIEIDSGIADELHEGTVLLVDDIQLTGSITATRNPVTESVLQVYPNPSTTGEFSLASLTDAALSTAPFTVTDATGRVVLRQGKAPLSVARGRLVDLREQRSGVYLLQLETPDGLVTRKLVIQ</sequence>
<dbReference type="Pfam" id="PF18962">
    <property type="entry name" value="Por_Secre_tail"/>
    <property type="match status" value="1"/>
</dbReference>
<feature type="chain" id="PRO_5047154352" evidence="1">
    <location>
        <begin position="24"/>
        <end position="310"/>
    </location>
</feature>
<name>A0ABY4J7W2_9BACT</name>
<feature type="signal peptide" evidence="1">
    <location>
        <begin position="1"/>
        <end position="23"/>
    </location>
</feature>
<evidence type="ECO:0000313" key="3">
    <source>
        <dbReference type="EMBL" id="UPL48012.1"/>
    </source>
</evidence>
<dbReference type="NCBIfam" id="TIGR04183">
    <property type="entry name" value="Por_Secre_tail"/>
    <property type="match status" value="1"/>
</dbReference>
<dbReference type="InterPro" id="IPR038653">
    <property type="entry name" value="Put_CMD_sf"/>
</dbReference>
<reference evidence="3 4" key="1">
    <citation type="submission" date="2022-04" db="EMBL/GenBank/DDBJ databases">
        <title>Hymenobacter sp. isolated from the air.</title>
        <authorList>
            <person name="Won M."/>
            <person name="Lee C.-M."/>
            <person name="Woen H.-Y."/>
            <person name="Kwon S.-W."/>
        </authorList>
    </citation>
    <scope>NUCLEOTIDE SEQUENCE [LARGE SCALE GENOMIC DNA]</scope>
    <source>
        <strain evidence="4">5516 S-25</strain>
    </source>
</reference>
<protein>
    <submittedName>
        <fullName evidence="3">T9SS type A sorting domain-containing protein</fullName>
    </submittedName>
</protein>
<gene>
    <name evidence="3" type="ORF">MWH26_12520</name>
</gene>
<dbReference type="Proteomes" id="UP000829647">
    <property type="component" value="Chromosome"/>
</dbReference>
<proteinExistence type="predicted"/>
<keyword evidence="1" id="KW-0732">Signal</keyword>
<accession>A0ABY4J7W2</accession>
<evidence type="ECO:0000256" key="1">
    <source>
        <dbReference type="SAM" id="SignalP"/>
    </source>
</evidence>
<dbReference type="EMBL" id="CP095848">
    <property type="protein sequence ID" value="UPL48012.1"/>
    <property type="molecule type" value="Genomic_DNA"/>
</dbReference>
<evidence type="ECO:0000313" key="4">
    <source>
        <dbReference type="Proteomes" id="UP000829647"/>
    </source>
</evidence>
<dbReference type="InterPro" id="IPR026444">
    <property type="entry name" value="Secre_tail"/>
</dbReference>
<evidence type="ECO:0000259" key="2">
    <source>
        <dbReference type="Pfam" id="PF18962"/>
    </source>
</evidence>
<organism evidence="3 4">
    <name type="scientific">Hymenobacter sublimis</name>
    <dbReference type="NCBI Taxonomy" id="2933777"/>
    <lineage>
        <taxon>Bacteria</taxon>
        <taxon>Pseudomonadati</taxon>
        <taxon>Bacteroidota</taxon>
        <taxon>Cytophagia</taxon>
        <taxon>Cytophagales</taxon>
        <taxon>Hymenobacteraceae</taxon>
        <taxon>Hymenobacter</taxon>
    </lineage>
</organism>